<evidence type="ECO:0000313" key="3">
    <source>
        <dbReference type="Proteomes" id="UP000014139"/>
    </source>
</evidence>
<name>R1GAY8_9PSEU</name>
<comment type="caution">
    <text evidence="2">The sequence shown here is derived from an EMBL/GenBank/DDBJ whole genome shotgun (WGS) entry which is preliminary data.</text>
</comment>
<accession>R1GAY8</accession>
<sequence>MVARWSETARSHRAGSRRKLNGDISVTGKPANTGCRIPPISPMSWYGGSQITPRLSAVCPNRSRMKAELCSRLACVITTPLGCPVEPEVYCRNAIRSALCRTPGRAPAAGAVSVASHAAGTP</sequence>
<evidence type="ECO:0000256" key="1">
    <source>
        <dbReference type="SAM" id="MobiDB-lite"/>
    </source>
</evidence>
<dbReference type="EMBL" id="AOUO01000130">
    <property type="protein sequence ID" value="EOD68522.1"/>
    <property type="molecule type" value="Genomic_DNA"/>
</dbReference>
<evidence type="ECO:0000313" key="2">
    <source>
        <dbReference type="EMBL" id="EOD68522.1"/>
    </source>
</evidence>
<keyword evidence="3" id="KW-1185">Reference proteome</keyword>
<proteinExistence type="predicted"/>
<gene>
    <name evidence="2" type="ORF">H480_10860</name>
</gene>
<feature type="region of interest" description="Disordered" evidence="1">
    <location>
        <begin position="1"/>
        <end position="33"/>
    </location>
</feature>
<dbReference type="AlphaFoldDB" id="R1GAY8"/>
<protein>
    <submittedName>
        <fullName evidence="2">Uncharacterized protein</fullName>
    </submittedName>
</protein>
<dbReference type="Proteomes" id="UP000014139">
    <property type="component" value="Unassembled WGS sequence"/>
</dbReference>
<reference evidence="2 3" key="1">
    <citation type="submission" date="2013-02" db="EMBL/GenBank/DDBJ databases">
        <title>Draft genome sequence of Amycolatopsis vancoresmycina strain DSM 44592T.</title>
        <authorList>
            <person name="Kumar S."/>
            <person name="Kaur N."/>
            <person name="Kaur C."/>
            <person name="Raghava G.P.S."/>
            <person name="Mayilraj S."/>
        </authorList>
    </citation>
    <scope>NUCLEOTIDE SEQUENCE [LARGE SCALE GENOMIC DNA]</scope>
    <source>
        <strain evidence="2 3">DSM 44592</strain>
    </source>
</reference>
<feature type="non-terminal residue" evidence="2">
    <location>
        <position position="122"/>
    </location>
</feature>
<organism evidence="2 3">
    <name type="scientific">Amycolatopsis vancoresmycina DSM 44592</name>
    <dbReference type="NCBI Taxonomy" id="1292037"/>
    <lineage>
        <taxon>Bacteria</taxon>
        <taxon>Bacillati</taxon>
        <taxon>Actinomycetota</taxon>
        <taxon>Actinomycetes</taxon>
        <taxon>Pseudonocardiales</taxon>
        <taxon>Pseudonocardiaceae</taxon>
        <taxon>Amycolatopsis</taxon>
    </lineage>
</organism>